<dbReference type="KEGG" id="btur:DB313_04810"/>
<organism evidence="2 3">
    <name type="scientific">Borrelia turcica IST7</name>
    <dbReference type="NCBI Taxonomy" id="1104446"/>
    <lineage>
        <taxon>Bacteria</taxon>
        <taxon>Pseudomonadati</taxon>
        <taxon>Spirochaetota</taxon>
        <taxon>Spirochaetia</taxon>
        <taxon>Spirochaetales</taxon>
        <taxon>Borreliaceae</taxon>
        <taxon>Borrelia</taxon>
    </lineage>
</organism>
<keyword evidence="2" id="KW-0614">Plasmid</keyword>
<evidence type="ECO:0000313" key="3">
    <source>
        <dbReference type="Proteomes" id="UP000275571"/>
    </source>
</evidence>
<dbReference type="OrthoDB" id="350472at2"/>
<dbReference type="EMBL" id="CP028885">
    <property type="protein sequence ID" value="AYE36822.1"/>
    <property type="molecule type" value="Genomic_DNA"/>
</dbReference>
<sequence>MQDKNNLEANLTKLQQEKSKLESELASLKQNKQTLVLEKLKSVSCNTYPSVFDKPDKFGSRDLYFAHKGGLKSCVADKFENYQAVDFCYKSGVKLVVDDGLDARVARGGEGDLYGVCIDYDEFSRTATVVSIASSFECVLLASDDVKAGDRLVFDELGVLKRVDNKNTYMHAIALSDALQFKDKVGCYGARVMLISKPIKKAS</sequence>
<dbReference type="Pfam" id="PF02989">
    <property type="entry name" value="DUF228"/>
    <property type="match status" value="1"/>
</dbReference>
<keyword evidence="1" id="KW-0175">Coiled coil</keyword>
<name>A0A386PNE8_9SPIR</name>
<evidence type="ECO:0000313" key="2">
    <source>
        <dbReference type="EMBL" id="AYE36822.1"/>
    </source>
</evidence>
<gene>
    <name evidence="2" type="ORF">DB313_04810</name>
</gene>
<keyword evidence="3" id="KW-1185">Reference proteome</keyword>
<evidence type="ECO:0000256" key="1">
    <source>
        <dbReference type="SAM" id="Coils"/>
    </source>
</evidence>
<dbReference type="InterPro" id="IPR004239">
    <property type="entry name" value="DUF228"/>
</dbReference>
<protein>
    <recommendedName>
        <fullName evidence="4">DUF228 domain-containing protein</fullName>
    </recommendedName>
</protein>
<proteinExistence type="predicted"/>
<reference evidence="2 3" key="1">
    <citation type="journal article" date="2018" name="Infect. Genet. Evol.">
        <title>Genome-wide analysis of Borrelia turcica and 'Candidatus Borrelia tachyglossi' shows relapsing fever-like genomes with unique genomic links to Lyme disease Borrelia.</title>
        <authorList>
            <person name="Gofton A.W."/>
            <person name="Margos G."/>
            <person name="Fingerle V."/>
            <person name="Hepner S."/>
            <person name="Loh S.M."/>
            <person name="Ryan U."/>
            <person name="Irwin P."/>
            <person name="Oskam C.L."/>
        </authorList>
    </citation>
    <scope>NUCLEOTIDE SEQUENCE [LARGE SCALE GENOMIC DNA]</scope>
    <source>
        <strain evidence="2 3">IST7</strain>
        <plasmid evidence="2">lp129</plasmid>
    </source>
</reference>
<geneLocation type="plasmid" evidence="2 3">
    <name>lp129</name>
</geneLocation>
<dbReference type="AlphaFoldDB" id="A0A386PNE8"/>
<feature type="coiled-coil region" evidence="1">
    <location>
        <begin position="4"/>
        <end position="38"/>
    </location>
</feature>
<dbReference type="RefSeq" id="WP_120104741.1">
    <property type="nucleotide sequence ID" value="NZ_CP028885.1"/>
</dbReference>
<evidence type="ECO:0008006" key="4">
    <source>
        <dbReference type="Google" id="ProtNLM"/>
    </source>
</evidence>
<dbReference type="Proteomes" id="UP000275571">
    <property type="component" value="Plasmid lp129"/>
</dbReference>
<accession>A0A386PNE8</accession>